<evidence type="ECO:0000313" key="2">
    <source>
        <dbReference type="Proteomes" id="UP000265341"/>
    </source>
</evidence>
<reference evidence="1 2" key="1">
    <citation type="submission" date="2018-08" db="EMBL/GenBank/DDBJ databases">
        <title>Meiothermus roseus NBRC 110900 genome sequencing project.</title>
        <authorList>
            <person name="Da Costa M.S."/>
            <person name="Albuquerque L."/>
            <person name="Raposo P."/>
            <person name="Froufe H.J.C."/>
            <person name="Barroso C.S."/>
            <person name="Egas C."/>
        </authorList>
    </citation>
    <scope>NUCLEOTIDE SEQUENCE [LARGE SCALE GENOMIC DNA]</scope>
    <source>
        <strain evidence="1 2">NBRC 110900</strain>
    </source>
</reference>
<keyword evidence="2" id="KW-1185">Reference proteome</keyword>
<dbReference type="OrthoDB" id="26154at2"/>
<dbReference type="RefSeq" id="WP_119276898.1">
    <property type="nucleotide sequence ID" value="NZ_QWLA01000022.1"/>
</dbReference>
<proteinExistence type="predicted"/>
<evidence type="ECO:0000313" key="1">
    <source>
        <dbReference type="EMBL" id="RIH87148.1"/>
    </source>
</evidence>
<accession>A0A399ET61</accession>
<sequence length="119" mass="13605">MLGWILGLTLALAPLPQLPWIPHGSELRLTSPDYRRVYAVYQVRQRRLVAPSKPTPITVSKELRVIIRTPGRIHVYNGLSASRGDVWLQVRENKLSLNELLTRTYRLELSGGRVLPEVR</sequence>
<gene>
    <name evidence="1" type="ORF">Mrose_01432</name>
</gene>
<dbReference type="AlphaFoldDB" id="A0A399ET61"/>
<dbReference type="Proteomes" id="UP000265341">
    <property type="component" value="Unassembled WGS sequence"/>
</dbReference>
<name>A0A399ET61_9DEIN</name>
<organism evidence="1 2">
    <name type="scientific">Calidithermus roseus</name>
    <dbReference type="NCBI Taxonomy" id="1644118"/>
    <lineage>
        <taxon>Bacteria</taxon>
        <taxon>Thermotogati</taxon>
        <taxon>Deinococcota</taxon>
        <taxon>Deinococci</taxon>
        <taxon>Thermales</taxon>
        <taxon>Thermaceae</taxon>
        <taxon>Calidithermus</taxon>
    </lineage>
</organism>
<protein>
    <submittedName>
        <fullName evidence="1">Uncharacterized protein</fullName>
    </submittedName>
</protein>
<comment type="caution">
    <text evidence="1">The sequence shown here is derived from an EMBL/GenBank/DDBJ whole genome shotgun (WGS) entry which is preliminary data.</text>
</comment>
<dbReference type="EMBL" id="QWLA01000022">
    <property type="protein sequence ID" value="RIH87148.1"/>
    <property type="molecule type" value="Genomic_DNA"/>
</dbReference>